<feature type="region of interest" description="Disordered" evidence="3">
    <location>
        <begin position="99"/>
        <end position="119"/>
    </location>
</feature>
<keyword evidence="1" id="KW-0574">Periplasm</keyword>
<feature type="domain" description="YbgF trimerisation" evidence="4">
    <location>
        <begin position="32"/>
        <end position="103"/>
    </location>
</feature>
<dbReference type="Proteomes" id="UP000268033">
    <property type="component" value="Unassembled WGS sequence"/>
</dbReference>
<dbReference type="InterPro" id="IPR034706">
    <property type="entry name" value="CpoB"/>
</dbReference>
<dbReference type="NCBIfam" id="TIGR02795">
    <property type="entry name" value="tol_pal_ybgF"/>
    <property type="match status" value="1"/>
</dbReference>
<evidence type="ECO:0000313" key="6">
    <source>
        <dbReference type="Proteomes" id="UP000268033"/>
    </source>
</evidence>
<dbReference type="Gene3D" id="1.25.40.10">
    <property type="entry name" value="Tetratricopeptide repeat domain"/>
    <property type="match status" value="1"/>
</dbReference>
<dbReference type="HAMAP" id="MF_02066">
    <property type="entry name" value="CpoB"/>
    <property type="match status" value="1"/>
</dbReference>
<accession>A0A3N1PII4</accession>
<evidence type="ECO:0000256" key="1">
    <source>
        <dbReference type="HAMAP-Rule" id="MF_02066"/>
    </source>
</evidence>
<gene>
    <name evidence="1" type="primary">cpoB</name>
    <name evidence="5" type="ORF">EDC28_10317</name>
</gene>
<keyword evidence="1" id="KW-0132">Cell division</keyword>
<name>A0A3N1PII4_9GAMM</name>
<keyword evidence="6" id="KW-1185">Reference proteome</keyword>
<keyword evidence="2" id="KW-0802">TPR repeat</keyword>
<dbReference type="PROSITE" id="PS50005">
    <property type="entry name" value="TPR"/>
    <property type="match status" value="1"/>
</dbReference>
<dbReference type="RefSeq" id="WP_123420948.1">
    <property type="nucleotide sequence ID" value="NZ_RJUL01000003.1"/>
</dbReference>
<keyword evidence="1" id="KW-0131">Cell cycle</keyword>
<dbReference type="GO" id="GO:0043093">
    <property type="term" value="P:FtsZ-dependent cytokinesis"/>
    <property type="evidence" value="ECO:0007669"/>
    <property type="project" value="UniProtKB-UniRule"/>
</dbReference>
<organism evidence="5 6">
    <name type="scientific">Gallaecimonas pentaromativorans</name>
    <dbReference type="NCBI Taxonomy" id="584787"/>
    <lineage>
        <taxon>Bacteria</taxon>
        <taxon>Pseudomonadati</taxon>
        <taxon>Pseudomonadota</taxon>
        <taxon>Gammaproteobacteria</taxon>
        <taxon>Enterobacterales</taxon>
        <taxon>Gallaecimonadaceae</taxon>
        <taxon>Gallaecimonas</taxon>
    </lineage>
</organism>
<dbReference type="GO" id="GO:0030288">
    <property type="term" value="C:outer membrane-bounded periplasmic space"/>
    <property type="evidence" value="ECO:0007669"/>
    <property type="project" value="UniProtKB-UniRule"/>
</dbReference>
<dbReference type="Pfam" id="PF13174">
    <property type="entry name" value="TPR_6"/>
    <property type="match status" value="3"/>
</dbReference>
<dbReference type="EMBL" id="RJUL01000003">
    <property type="protein sequence ID" value="ROQ28425.1"/>
    <property type="molecule type" value="Genomic_DNA"/>
</dbReference>
<dbReference type="InterPro" id="IPR032519">
    <property type="entry name" value="YbgF_tri"/>
</dbReference>
<dbReference type="SUPFAM" id="SSF48452">
    <property type="entry name" value="TPR-like"/>
    <property type="match status" value="1"/>
</dbReference>
<feature type="chain" id="PRO_5018342344" description="Cell division coordinator CpoB" evidence="1">
    <location>
        <begin position="21"/>
        <end position="254"/>
    </location>
</feature>
<evidence type="ECO:0000259" key="4">
    <source>
        <dbReference type="Pfam" id="PF16331"/>
    </source>
</evidence>
<sequence precursor="true">MKKPLTSVILLVGLSGAAHAAPAPVVEAGGDLESRVARLEAQFESRSRAQLEMMQRLSALQDDLRDLRGITEEHDHQLQQLLDRQREIYKEIARLQTGAPAAGTDTAAPSGTPAAATPQVVTTTPDYSNNLSENEAYDRAVGLVLKQKDYAKATDAFRKFIQDFPKSSYIDNAHYWLGQLLYSDRKLDEASQSFSVVVNRYPNSTKRADAMLKLGIIAKEKGDKAGASSYFNRVIKEYPDSTSARMAKDSLGSL</sequence>
<protein>
    <recommendedName>
        <fullName evidence="1">Cell division coordinator CpoB</fullName>
    </recommendedName>
</protein>
<dbReference type="InterPro" id="IPR011990">
    <property type="entry name" value="TPR-like_helical_dom_sf"/>
</dbReference>
<feature type="repeat" description="TPR" evidence="2">
    <location>
        <begin position="208"/>
        <end position="241"/>
    </location>
</feature>
<comment type="caution">
    <text evidence="5">The sequence shown here is derived from an EMBL/GenBank/DDBJ whole genome shotgun (WGS) entry which is preliminary data.</text>
</comment>
<comment type="function">
    <text evidence="1">Mediates coordination of peptidoglycan synthesis and outer membrane constriction during cell division.</text>
</comment>
<evidence type="ECO:0000256" key="3">
    <source>
        <dbReference type="SAM" id="MobiDB-lite"/>
    </source>
</evidence>
<evidence type="ECO:0000313" key="5">
    <source>
        <dbReference type="EMBL" id="ROQ28425.1"/>
    </source>
</evidence>
<feature type="signal peptide" evidence="1">
    <location>
        <begin position="1"/>
        <end position="20"/>
    </location>
</feature>
<proteinExistence type="inferred from homology"/>
<evidence type="ECO:0000256" key="2">
    <source>
        <dbReference type="PROSITE-ProRule" id="PRU00339"/>
    </source>
</evidence>
<comment type="similarity">
    <text evidence="1">Belongs to the CpoB family.</text>
</comment>
<reference evidence="5 6" key="1">
    <citation type="submission" date="2018-11" db="EMBL/GenBank/DDBJ databases">
        <title>Genomic Encyclopedia of Type Strains, Phase IV (KMG-IV): sequencing the most valuable type-strain genomes for metagenomic binning, comparative biology and taxonomic classification.</title>
        <authorList>
            <person name="Goeker M."/>
        </authorList>
    </citation>
    <scope>NUCLEOTIDE SEQUENCE [LARGE SCALE GENOMIC DNA]</scope>
    <source>
        <strain evidence="5 6">DSM 21945</strain>
    </source>
</reference>
<dbReference type="InterPro" id="IPR019734">
    <property type="entry name" value="TPR_rpt"/>
</dbReference>
<comment type="subcellular location">
    <subcellularLocation>
        <location evidence="1">Periplasm</location>
    </subcellularLocation>
</comment>
<dbReference type="Gene3D" id="1.20.5.110">
    <property type="match status" value="1"/>
</dbReference>
<dbReference type="GO" id="GO:0070206">
    <property type="term" value="P:protein trimerization"/>
    <property type="evidence" value="ECO:0007669"/>
    <property type="project" value="InterPro"/>
</dbReference>
<dbReference type="Pfam" id="PF16331">
    <property type="entry name" value="TolA_bind_tri"/>
    <property type="match status" value="1"/>
</dbReference>
<dbReference type="STRING" id="584787.GCA_001247655_00410"/>
<dbReference type="AlphaFoldDB" id="A0A3N1PII4"/>
<keyword evidence="1" id="KW-0732">Signal</keyword>
<dbReference type="InterPro" id="IPR014162">
    <property type="entry name" value="CpoB_C"/>
</dbReference>